<organism evidence="1">
    <name type="scientific">marine sediment metagenome</name>
    <dbReference type="NCBI Taxonomy" id="412755"/>
    <lineage>
        <taxon>unclassified sequences</taxon>
        <taxon>metagenomes</taxon>
        <taxon>ecological metagenomes</taxon>
    </lineage>
</organism>
<sequence length="72" mass="8009">MAKEIKMRYEMGRVIEALGEGCHAAVKAAVHDLLSKLDNKSMAEMFEAQIAVEITLPKEQPPQTQGESSHER</sequence>
<dbReference type="AlphaFoldDB" id="A0A0F9UXR0"/>
<comment type="caution">
    <text evidence="1">The sequence shown here is derived from an EMBL/GenBank/DDBJ whole genome shotgun (WGS) entry which is preliminary data.</text>
</comment>
<dbReference type="EMBL" id="LAZR01000763">
    <property type="protein sequence ID" value="KKN58413.1"/>
    <property type="molecule type" value="Genomic_DNA"/>
</dbReference>
<proteinExistence type="predicted"/>
<evidence type="ECO:0000313" key="1">
    <source>
        <dbReference type="EMBL" id="KKN58413.1"/>
    </source>
</evidence>
<gene>
    <name evidence="1" type="ORF">LCGC14_0552260</name>
</gene>
<accession>A0A0F9UXR0</accession>
<reference evidence="1" key="1">
    <citation type="journal article" date="2015" name="Nature">
        <title>Complex archaea that bridge the gap between prokaryotes and eukaryotes.</title>
        <authorList>
            <person name="Spang A."/>
            <person name="Saw J.H."/>
            <person name="Jorgensen S.L."/>
            <person name="Zaremba-Niedzwiedzka K."/>
            <person name="Martijn J."/>
            <person name="Lind A.E."/>
            <person name="van Eijk R."/>
            <person name="Schleper C."/>
            <person name="Guy L."/>
            <person name="Ettema T.J."/>
        </authorList>
    </citation>
    <scope>NUCLEOTIDE SEQUENCE</scope>
</reference>
<protein>
    <submittedName>
        <fullName evidence="1">Uncharacterized protein</fullName>
    </submittedName>
</protein>
<name>A0A0F9UXR0_9ZZZZ</name>